<dbReference type="InterPro" id="IPR023227">
    <property type="entry name" value="SAM_OH_AdoTrfase_C_sf"/>
</dbReference>
<dbReference type="Gene3D" id="2.40.30.90">
    <property type="entry name" value="Bacterial fluorinating enzyme like"/>
    <property type="match status" value="1"/>
</dbReference>
<dbReference type="SUPFAM" id="SSF101852">
    <property type="entry name" value="Bacterial fluorinating enzyme, C-terminal domain"/>
    <property type="match status" value="1"/>
</dbReference>
<dbReference type="EMBL" id="CP163431">
    <property type="protein sequence ID" value="XDQ06348.1"/>
    <property type="molecule type" value="Genomic_DNA"/>
</dbReference>
<sequence>MARVVMVTDCRDVAFSEICGAIHKEADEIGHPITIEPIVAVENFSEFNAAFLTRLVAESYPAGTVIYTLVSKSSNMRPLHDVIWGETRTGHIFVGSNFGYFGWLARDLGIKHVYEIRDVPQKSFSGKDFIPPIVARIAADDTASLTAYPYEESKIDDTPFVEGTVAHVDNFGNVKIMTEIDELPHGQRLALALNGTALCEAVHITNQIYLQPELGKIVAYRSTSFPDMTDIGMVRGNFAESHGIRVGDRVTWTIESPDKD</sequence>
<feature type="domain" description="S-adenosyl-l-methionine hydroxide adenosyltransferase N-terminal" evidence="1">
    <location>
        <begin position="8"/>
        <end position="141"/>
    </location>
</feature>
<protein>
    <submittedName>
        <fullName evidence="2">SAM-dependent chlorinase/fluorinase</fullName>
    </submittedName>
</protein>
<reference evidence="2" key="1">
    <citation type="submission" date="2024-07" db="EMBL/GenBank/DDBJ databases">
        <authorList>
            <person name="Yu S.T."/>
        </authorList>
    </citation>
    <scope>NUCLEOTIDE SEQUENCE</scope>
    <source>
        <strain evidence="2">R08</strain>
    </source>
</reference>
<organism evidence="2">
    <name type="scientific">Streptomyces sp. R08</name>
    <dbReference type="NCBI Taxonomy" id="3238624"/>
    <lineage>
        <taxon>Bacteria</taxon>
        <taxon>Bacillati</taxon>
        <taxon>Actinomycetota</taxon>
        <taxon>Actinomycetes</taxon>
        <taxon>Kitasatosporales</taxon>
        <taxon>Streptomycetaceae</taxon>
        <taxon>Streptomyces</taxon>
    </lineage>
</organism>
<name>A0AB39MN06_9ACTN</name>
<dbReference type="SUPFAM" id="SSF102522">
    <property type="entry name" value="Bacterial fluorinating enzyme, N-terminal domain"/>
    <property type="match status" value="1"/>
</dbReference>
<dbReference type="Pfam" id="PF01887">
    <property type="entry name" value="SAM_HAT_N"/>
    <property type="match status" value="1"/>
</dbReference>
<dbReference type="InterPro" id="IPR046469">
    <property type="entry name" value="SAM_HAT_N"/>
</dbReference>
<evidence type="ECO:0000259" key="1">
    <source>
        <dbReference type="Pfam" id="PF01887"/>
    </source>
</evidence>
<dbReference type="AlphaFoldDB" id="A0AB39MN06"/>
<dbReference type="InterPro" id="IPR023228">
    <property type="entry name" value="SAM_OH_AdoTrfase_N_sf"/>
</dbReference>
<proteinExistence type="predicted"/>
<accession>A0AB39MN06</accession>
<dbReference type="RefSeq" id="WP_369191320.1">
    <property type="nucleotide sequence ID" value="NZ_CP163431.1"/>
</dbReference>
<evidence type="ECO:0000313" key="2">
    <source>
        <dbReference type="EMBL" id="XDQ06348.1"/>
    </source>
</evidence>
<dbReference type="Gene3D" id="3.40.50.10790">
    <property type="entry name" value="S-adenosyl-l-methionine hydroxide adenosyltransferase, N-terminal"/>
    <property type="match status" value="1"/>
</dbReference>
<gene>
    <name evidence="2" type="ORF">AB5J58_42015</name>
</gene>